<protein>
    <submittedName>
        <fullName evidence="4">Uncharacterized protein</fullName>
    </submittedName>
</protein>
<dbReference type="PANTHER" id="PTHR24188:SF29">
    <property type="entry name" value="GH09064P"/>
    <property type="match status" value="1"/>
</dbReference>
<evidence type="ECO:0000313" key="5">
    <source>
        <dbReference type="Proteomes" id="UP000215902"/>
    </source>
</evidence>
<organism evidence="4 5">
    <name type="scientific">Macrostomum lignano</name>
    <dbReference type="NCBI Taxonomy" id="282301"/>
    <lineage>
        <taxon>Eukaryota</taxon>
        <taxon>Metazoa</taxon>
        <taxon>Spiralia</taxon>
        <taxon>Lophotrochozoa</taxon>
        <taxon>Platyhelminthes</taxon>
        <taxon>Rhabditophora</taxon>
        <taxon>Macrostomorpha</taxon>
        <taxon>Macrostomida</taxon>
        <taxon>Macrostomidae</taxon>
        <taxon>Macrostomum</taxon>
    </lineage>
</organism>
<dbReference type="Gene3D" id="1.25.40.20">
    <property type="entry name" value="Ankyrin repeat-containing domain"/>
    <property type="match status" value="1"/>
</dbReference>
<dbReference type="OrthoDB" id="439236at2759"/>
<dbReference type="SMART" id="SM00248">
    <property type="entry name" value="ANK"/>
    <property type="match status" value="2"/>
</dbReference>
<gene>
    <name evidence="4" type="ORF">BOX15_Mlig015886g2</name>
</gene>
<feature type="repeat" description="ANK" evidence="3">
    <location>
        <begin position="848"/>
        <end position="880"/>
    </location>
</feature>
<reference evidence="4 5" key="1">
    <citation type="submission" date="2017-06" db="EMBL/GenBank/DDBJ databases">
        <title>A platform for efficient transgenesis in Macrostomum lignano, a flatworm model organism for stem cell research.</title>
        <authorList>
            <person name="Berezikov E."/>
        </authorList>
    </citation>
    <scope>NUCLEOTIDE SEQUENCE [LARGE SCALE GENOMIC DNA]</scope>
    <source>
        <strain evidence="4">DV1</strain>
        <tissue evidence="4">Whole organism</tissue>
    </source>
</reference>
<evidence type="ECO:0000313" key="4">
    <source>
        <dbReference type="EMBL" id="PAA75335.1"/>
    </source>
</evidence>
<dbReference type="InterPro" id="IPR002110">
    <property type="entry name" value="Ankyrin_rpt"/>
</dbReference>
<evidence type="ECO:0000256" key="2">
    <source>
        <dbReference type="ARBA" id="ARBA00023043"/>
    </source>
</evidence>
<dbReference type="EMBL" id="NIVC01000890">
    <property type="protein sequence ID" value="PAA75335.1"/>
    <property type="molecule type" value="Genomic_DNA"/>
</dbReference>
<evidence type="ECO:0000256" key="3">
    <source>
        <dbReference type="PROSITE-ProRule" id="PRU00023"/>
    </source>
</evidence>
<dbReference type="Pfam" id="PF12796">
    <property type="entry name" value="Ank_2"/>
    <property type="match status" value="1"/>
</dbReference>
<proteinExistence type="predicted"/>
<dbReference type="Proteomes" id="UP000215902">
    <property type="component" value="Unassembled WGS sequence"/>
</dbReference>
<dbReference type="PROSITE" id="PS50088">
    <property type="entry name" value="ANK_REPEAT"/>
    <property type="match status" value="1"/>
</dbReference>
<sequence>MQGTEKVRGDFILKLLDLGKYETVLFLLEFFADNLEEADYSIADRDKSGFEHFNKKWKWLIMGIERIPGTCKKHYLQKLLELSIDQKEWRAVCLIASLFNQVTEGKPIKDLRADSDGSFEQAMIAVLSIIDEQTKSHCCVALIVYSLEFNDFNYWPNYDSDTNLLASAEANEELEDALVSMLARQQSNRDIYNRISRCFYYYVHCNRYENEKLFKVFAKVAVKQRDFRLIEVLIWCSIVNLDYRHRWHCSGHSWFPFPHNWRDEMWFCDDSQRSNWREWWHKRRCLCNSISCKTLNEKLSALINSYPFGSQDLNEIYRWLDRQNYSNYQKNCLLENIKSALMDEEHKPHKETVELEVERVEATGPIQTKALHRMLQELENLKTATKSQKQSWWKEMLILANSTQGGKLFCDQQAVETFCTSLRRQLKSRSDWLRGQAVFSRIAELNILLEDSPNVNQLVSFASEADQQLATDVIVGAVEFASKHQKWSLMEHLIACAPNQYAKIQSYLKAFKFGWRTTDKILDCAATSCKFVGGVCNDEDRKRIVQNLIRRKQWEKSTLRECCCDDNRTFPEAGEHEIVSSLLIKVSEFPLENCHPTRATLSRLAWPHAVWIKDWELIEQLARELPDPQSDARCIELLPAEVKNCQTKTSLILIRLIRDSLQKSKCCSKAACLFGKCGPLDLLLRLLGLVNERHARILKQCHHKAFVGALKGRNKEIVCYIVQSKFKPDFTDPDILHYLANEALHGDFELIDFIFHELSCVEESQEPQGISDADLRRECAGIIAAVLYKSMSEGFVSLASAVIKYANMSYLYKGRLTCLMVAALAGHHELVKQILGSPGTDIDAVDETGQSALAKACVRGHLRVAMTLLGSEANLQLRDRGGRDCLKLAQLYKQRDLLRLLQHRLKLKSTPEQPEILQSPGNLTRGESLSRILSSAGFTRERAKQQQRLADFLETLAGIITKDGRSMTGSYADGWGNSLKQVNGLTAADSDIDWTVIVGSQEEDEDKNMQLVFHLEGSCRCGEAKTKASLMVTHRYSPLQEASRRWQRTLAEFDLLKTHAMRTSAVAVSFTQREFRSCFQQVH</sequence>
<accession>A0A267FNH6</accession>
<keyword evidence="1" id="KW-0677">Repeat</keyword>
<dbReference type="AlphaFoldDB" id="A0A267FNH6"/>
<evidence type="ECO:0000256" key="1">
    <source>
        <dbReference type="ARBA" id="ARBA00022737"/>
    </source>
</evidence>
<keyword evidence="2 3" id="KW-0040">ANK repeat</keyword>
<keyword evidence="5" id="KW-1185">Reference proteome</keyword>
<dbReference type="InterPro" id="IPR036770">
    <property type="entry name" value="Ankyrin_rpt-contain_sf"/>
</dbReference>
<comment type="caution">
    <text evidence="4">The sequence shown here is derived from an EMBL/GenBank/DDBJ whole genome shotgun (WGS) entry which is preliminary data.</text>
</comment>
<name>A0A267FNH6_9PLAT</name>
<dbReference type="SUPFAM" id="SSF48403">
    <property type="entry name" value="Ankyrin repeat"/>
    <property type="match status" value="1"/>
</dbReference>
<dbReference type="PANTHER" id="PTHR24188">
    <property type="entry name" value="ANKYRIN REPEAT PROTEIN"/>
    <property type="match status" value="1"/>
</dbReference>